<dbReference type="InterPro" id="IPR042493">
    <property type="entry name" value="XPD_DNA_FeS"/>
</dbReference>
<dbReference type="SUPFAM" id="SSF52540">
    <property type="entry name" value="P-loop containing nucleoside triphosphate hydrolases"/>
    <property type="match status" value="1"/>
</dbReference>
<keyword evidence="3" id="KW-0378">Hydrolase</keyword>
<keyword evidence="8" id="KW-0413">Isomerase</keyword>
<keyword evidence="5" id="KW-0067">ATP-binding</keyword>
<dbReference type="InterPro" id="IPR006555">
    <property type="entry name" value="ATP-dep_Helicase_C"/>
</dbReference>
<dbReference type="GO" id="GO:0051536">
    <property type="term" value="F:iron-sulfur cluster binding"/>
    <property type="evidence" value="ECO:0007669"/>
    <property type="project" value="UniProtKB-KW"/>
</dbReference>
<dbReference type="EC" id="5.6.2.3" evidence="9"/>
<keyword evidence="14" id="KW-1185">Reference proteome</keyword>
<dbReference type="InParanoid" id="I3EJL8"/>
<evidence type="ECO:0000256" key="4">
    <source>
        <dbReference type="ARBA" id="ARBA00022806"/>
    </source>
</evidence>
<dbReference type="SMART" id="SM00487">
    <property type="entry name" value="DEXDc"/>
    <property type="match status" value="1"/>
</dbReference>
<dbReference type="GO" id="GO:1990918">
    <property type="term" value="P:double-strand break repair involved in meiotic recombination"/>
    <property type="evidence" value="ECO:0007669"/>
    <property type="project" value="TreeGrafter"/>
</dbReference>
<dbReference type="PANTHER" id="PTHR11472:SF47">
    <property type="entry name" value="FANCONI ANEMIA GROUP J PROTEIN"/>
    <property type="match status" value="1"/>
</dbReference>
<dbReference type="Gene3D" id="1.10.30.20">
    <property type="entry name" value="Bacterial XPD DNA helicase, FeS cluster domain"/>
    <property type="match status" value="1"/>
</dbReference>
<keyword evidence="6" id="KW-0408">Iron</keyword>
<evidence type="ECO:0000313" key="13">
    <source>
        <dbReference type="EMBL" id="EIJ89415.1"/>
    </source>
</evidence>
<dbReference type="InterPro" id="IPR014013">
    <property type="entry name" value="Helic_SF1/SF2_ATP-bd_DinG/Rad3"/>
</dbReference>
<evidence type="ECO:0000256" key="8">
    <source>
        <dbReference type="ARBA" id="ARBA00023235"/>
    </source>
</evidence>
<keyword evidence="4" id="KW-0347">Helicase</keyword>
<keyword evidence="2" id="KW-0547">Nucleotide-binding</keyword>
<dbReference type="GO" id="GO:0006289">
    <property type="term" value="P:nucleotide-excision repair"/>
    <property type="evidence" value="ECO:0007669"/>
    <property type="project" value="TreeGrafter"/>
</dbReference>
<evidence type="ECO:0000256" key="7">
    <source>
        <dbReference type="ARBA" id="ARBA00023014"/>
    </source>
</evidence>
<protein>
    <recommendedName>
        <fullName evidence="9">DNA 5'-3' helicase</fullName>
        <ecNumber evidence="9">5.6.2.3</ecNumber>
    </recommendedName>
</protein>
<dbReference type="OMA" id="NCATIVA"/>
<dbReference type="GO" id="GO:0005634">
    <property type="term" value="C:nucleus"/>
    <property type="evidence" value="ECO:0007669"/>
    <property type="project" value="TreeGrafter"/>
</dbReference>
<dbReference type="InterPro" id="IPR010614">
    <property type="entry name" value="RAD3-like_helicase_DEAD"/>
</dbReference>
<reference evidence="13" key="1">
    <citation type="submission" date="2011-01" db="EMBL/GenBank/DDBJ databases">
        <title>The Genome Sequence of Nematocida parisii strain ERTm3.</title>
        <authorList>
            <consortium name="The Broad Institute Genome Sequencing Platform"/>
            <consortium name="The Broad Institute Genome Sequencing Center for Infectious Disease"/>
            <person name="Cuomo C."/>
            <person name="Troemel E."/>
            <person name="Young S.K."/>
            <person name="Zeng Q."/>
            <person name="Gargeya S."/>
            <person name="Fitzgerald M."/>
            <person name="Haas B."/>
            <person name="Abouelleil A."/>
            <person name="Alvarado L."/>
            <person name="Arachchi H.M."/>
            <person name="Berlin A."/>
            <person name="Chapman S.B."/>
            <person name="Gearin G."/>
            <person name="Goldberg J."/>
            <person name="Griggs A."/>
            <person name="Gujja S."/>
            <person name="Hansen M."/>
            <person name="Heiman D."/>
            <person name="Howarth C."/>
            <person name="Larimer J."/>
            <person name="Lui A."/>
            <person name="MacDonald P.J.P."/>
            <person name="McCowen C."/>
            <person name="Montmayeur A."/>
            <person name="Murphy C."/>
            <person name="Neiman D."/>
            <person name="Pearson M."/>
            <person name="Priest M."/>
            <person name="Roberts A."/>
            <person name="Saif S."/>
            <person name="Shea T."/>
            <person name="Sisk P."/>
            <person name="Stolte C."/>
            <person name="Sykes S."/>
            <person name="Wortman J."/>
            <person name="Nusbaum C."/>
            <person name="Birren B."/>
        </authorList>
    </citation>
    <scope>NUCLEOTIDE SEQUENCE</scope>
    <source>
        <strain evidence="13">ERTm3</strain>
    </source>
</reference>
<comment type="catalytic activity">
    <reaction evidence="10">
        <text>ATP + H2O = ADP + phosphate + H(+)</text>
        <dbReference type="Rhea" id="RHEA:13065"/>
        <dbReference type="ChEBI" id="CHEBI:15377"/>
        <dbReference type="ChEBI" id="CHEBI:15378"/>
        <dbReference type="ChEBI" id="CHEBI:30616"/>
        <dbReference type="ChEBI" id="CHEBI:43474"/>
        <dbReference type="ChEBI" id="CHEBI:456216"/>
        <dbReference type="EC" id="5.6.2.3"/>
    </reaction>
</comment>
<dbReference type="VEuPathDB" id="MicrosporidiaDB:NEQG_00185"/>
<dbReference type="GO" id="GO:0043139">
    <property type="term" value="F:5'-3' DNA helicase activity"/>
    <property type="evidence" value="ECO:0007669"/>
    <property type="project" value="UniProtKB-EC"/>
</dbReference>
<sequence>MYSENIKGYTITTKYELYEPQRQSIRTILNCLEEGVSGMIESPTGTGKTLSILESVVAWINKNKQNKEVKVYVTTRTIKQAQQLIEYFKTIRHAPKMSLLASRAHLCLNPEVRTAGNLDSACKNKNKDINSKNKCKYYSIDKESRTSSMENSLPTVFSIEDLIQSGSECSTCPYYYTKDMQDKSTIVFAPYNYIINKSIVKAMGIDLNGSIIIVDEAHNLDDICRSSGSVDIERIILDGILTKLTTETVNASIEVPEVFTCISIIKGIREYFDGVPDLLSEVPQDMKIYDVNGKQELSIPQKCILSELSKLGITPESVDKVFSDINGLIRNSVLDEFMERWLVQLETVFKLILSDGKQRDYGMVISEDKVSFILLRAAVQFDPIYKMARSVILLSGTLQPFPELVNELTYNSGSFKYFLSAGHVISDSQLYTRTVGQYNGHTLTGTYKETKNPVYFQTISRVITDIAHSLERVGGVLCFVPNYNTITLLKSKLEKQLLLYTESTDNGIFEDNLRKYRSKCLNGKCVFLCVFRGKASEGINFKDHESRAVVLVGIPYPNIRNHGIILKKQYNNQYMNGSGSKWYDQQAFRAVNQALGRCIRHKNDWGSIFMIDSRYGSAVKSSKISEWAVSNFNNLIGPGMLQEEYLPFIKQQKRTEYEENYSKNSKAEPENISKKRNFPGNDLKRFFNR</sequence>
<dbReference type="PROSITE" id="PS51193">
    <property type="entry name" value="HELICASE_ATP_BIND_2"/>
    <property type="match status" value="1"/>
</dbReference>
<dbReference type="FunCoup" id="I3EJL8">
    <property type="interactions" value="182"/>
</dbReference>
<dbReference type="GO" id="GO:0003677">
    <property type="term" value="F:DNA binding"/>
    <property type="evidence" value="ECO:0007669"/>
    <property type="project" value="InterPro"/>
</dbReference>
<name>I3EJL8_NEMP3</name>
<dbReference type="InterPro" id="IPR002464">
    <property type="entry name" value="DNA/RNA_helicase_DEAH_CS"/>
</dbReference>
<dbReference type="Gene3D" id="1.10.275.40">
    <property type="match status" value="1"/>
</dbReference>
<evidence type="ECO:0000256" key="9">
    <source>
        <dbReference type="ARBA" id="ARBA00044969"/>
    </source>
</evidence>
<dbReference type="Pfam" id="PF06733">
    <property type="entry name" value="DEAD_2"/>
    <property type="match status" value="1"/>
</dbReference>
<keyword evidence="7" id="KW-0411">Iron-sulfur</keyword>
<evidence type="ECO:0000256" key="3">
    <source>
        <dbReference type="ARBA" id="ARBA00022801"/>
    </source>
</evidence>
<dbReference type="PANTHER" id="PTHR11472">
    <property type="entry name" value="DNA REPAIR DEAD HELICASE RAD3/XP-D SUBFAMILY MEMBER"/>
    <property type="match status" value="1"/>
</dbReference>
<evidence type="ECO:0000256" key="1">
    <source>
        <dbReference type="ARBA" id="ARBA00022723"/>
    </source>
</evidence>
<gene>
    <name evidence="13" type="ORF">NEQG_00185</name>
</gene>
<dbReference type="InterPro" id="IPR027417">
    <property type="entry name" value="P-loop_NTPase"/>
</dbReference>
<dbReference type="GO" id="GO:0016818">
    <property type="term" value="F:hydrolase activity, acting on acid anhydrides, in phosphorus-containing anhydrides"/>
    <property type="evidence" value="ECO:0007669"/>
    <property type="project" value="InterPro"/>
</dbReference>
<evidence type="ECO:0000259" key="12">
    <source>
        <dbReference type="PROSITE" id="PS51193"/>
    </source>
</evidence>
<dbReference type="SMART" id="SM00491">
    <property type="entry name" value="HELICc2"/>
    <property type="match status" value="1"/>
</dbReference>
<dbReference type="AlphaFoldDB" id="I3EJL8"/>
<dbReference type="STRING" id="935791.I3EJL8"/>
<feature type="region of interest" description="Disordered" evidence="11">
    <location>
        <begin position="657"/>
        <end position="681"/>
    </location>
</feature>
<evidence type="ECO:0000313" key="14">
    <source>
        <dbReference type="Proteomes" id="UP000002872"/>
    </source>
</evidence>
<feature type="compositionally biased region" description="Basic and acidic residues" evidence="11">
    <location>
        <begin position="657"/>
        <end position="673"/>
    </location>
</feature>
<organism evidence="13 14">
    <name type="scientific">Nematocida parisii (strain ERTm3)</name>
    <name type="common">Nematode killer fungus</name>
    <dbReference type="NCBI Taxonomy" id="935791"/>
    <lineage>
        <taxon>Eukaryota</taxon>
        <taxon>Fungi</taxon>
        <taxon>Fungi incertae sedis</taxon>
        <taxon>Microsporidia</taxon>
        <taxon>Nematocida</taxon>
    </lineage>
</organism>
<dbReference type="Proteomes" id="UP000002872">
    <property type="component" value="Unassembled WGS sequence"/>
</dbReference>
<dbReference type="OrthoDB" id="272481at2759"/>
<dbReference type="InterPro" id="IPR045028">
    <property type="entry name" value="DinG/Rad3-like"/>
</dbReference>
<dbReference type="PROSITE" id="PS00690">
    <property type="entry name" value="DEAH_ATP_HELICASE"/>
    <property type="match status" value="1"/>
</dbReference>
<evidence type="ECO:0000256" key="10">
    <source>
        <dbReference type="ARBA" id="ARBA00048954"/>
    </source>
</evidence>
<accession>I3EJL8</accession>
<dbReference type="InterPro" id="IPR014001">
    <property type="entry name" value="Helicase_ATP-bd"/>
</dbReference>
<dbReference type="Gene3D" id="3.40.50.300">
    <property type="entry name" value="P-loop containing nucleotide triphosphate hydrolases"/>
    <property type="match status" value="2"/>
</dbReference>
<feature type="domain" description="Helicase ATP-binding" evidence="12">
    <location>
        <begin position="7"/>
        <end position="269"/>
    </location>
</feature>
<keyword evidence="1" id="KW-0479">Metal-binding</keyword>
<dbReference type="InterPro" id="IPR006554">
    <property type="entry name" value="Helicase-like_DEXD_c2"/>
</dbReference>
<evidence type="ECO:0000256" key="2">
    <source>
        <dbReference type="ARBA" id="ARBA00022741"/>
    </source>
</evidence>
<evidence type="ECO:0000256" key="11">
    <source>
        <dbReference type="SAM" id="MobiDB-lite"/>
    </source>
</evidence>
<dbReference type="HOGENOM" id="CLU_006515_6_1_1"/>
<evidence type="ECO:0000256" key="6">
    <source>
        <dbReference type="ARBA" id="ARBA00023004"/>
    </source>
</evidence>
<proteinExistence type="predicted"/>
<dbReference type="EMBL" id="GL870876">
    <property type="protein sequence ID" value="EIJ89415.1"/>
    <property type="molecule type" value="Genomic_DNA"/>
</dbReference>
<dbReference type="GO" id="GO:0046872">
    <property type="term" value="F:metal ion binding"/>
    <property type="evidence" value="ECO:0007669"/>
    <property type="project" value="UniProtKB-KW"/>
</dbReference>
<dbReference type="GO" id="GO:0005524">
    <property type="term" value="F:ATP binding"/>
    <property type="evidence" value="ECO:0007669"/>
    <property type="project" value="UniProtKB-KW"/>
</dbReference>
<dbReference type="Pfam" id="PF13307">
    <property type="entry name" value="Helicase_C_2"/>
    <property type="match status" value="1"/>
</dbReference>
<dbReference type="SMART" id="SM00488">
    <property type="entry name" value="DEXDc2"/>
    <property type="match status" value="1"/>
</dbReference>
<evidence type="ECO:0000256" key="5">
    <source>
        <dbReference type="ARBA" id="ARBA00022840"/>
    </source>
</evidence>